<keyword evidence="7 8" id="KW-0784">Thiamine biosynthesis</keyword>
<keyword evidence="3 8" id="KW-0808">Transferase</keyword>
<evidence type="ECO:0000259" key="9">
    <source>
        <dbReference type="PROSITE" id="PS51165"/>
    </source>
</evidence>
<evidence type="ECO:0000256" key="4">
    <source>
        <dbReference type="ARBA" id="ARBA00022741"/>
    </source>
</evidence>
<gene>
    <name evidence="8" type="primary">thiI</name>
    <name evidence="10" type="ORF">EYH50_01420</name>
</gene>
<evidence type="ECO:0000256" key="2">
    <source>
        <dbReference type="ARBA" id="ARBA00022555"/>
    </source>
</evidence>
<dbReference type="GO" id="GO:0002937">
    <property type="term" value="P:tRNA 4-thiouridine biosynthesis"/>
    <property type="evidence" value="ECO:0007669"/>
    <property type="project" value="TreeGrafter"/>
</dbReference>
<name>A0A832ZSK8_9CREN</name>
<sequence length="388" mass="43378">MERVVLASIAGEIVLKSDRTRPRFERRLVRNIVDAFRREGVECSDVWVEAARLYVSGCRDYAVLEKTVDTLSRVFGIHWATIAYLVRYKSLDDLAERVKEIAGEWVRGKKFAVRARRSGVEEFTSLDAARVIGAALYFLSAGVDLENPEVEVFVEIRGSKAYIYRETRQGPDGLPIGVEGKAIVLFSGGLDSPAAAWMAAKRGIEVDLVHYVLASPLSIVDALRVGKKLARLWLHGYRPRLYVFDFRPVTAAIAGMVDSSYAQIVLRLAMYVVAEKFALAMGYDAVYTGESVGQVSSQTLKNLYALARAYPLKVPVIRPLAGFDKEEIVSLTRRIGVYEEAARTKEYCQLARGLVTTRADPDKLAREYEKIGRIVELTATRYIEIPLV</sequence>
<keyword evidence="4 8" id="KW-0547">Nucleotide-binding</keyword>
<proteinExistence type="inferred from homology"/>
<dbReference type="GO" id="GO:0005829">
    <property type="term" value="C:cytosol"/>
    <property type="evidence" value="ECO:0007669"/>
    <property type="project" value="TreeGrafter"/>
</dbReference>
<dbReference type="InterPro" id="IPR049962">
    <property type="entry name" value="THUMP_ThiI"/>
</dbReference>
<dbReference type="InterPro" id="IPR020536">
    <property type="entry name" value="ThiI_AANH"/>
</dbReference>
<dbReference type="GO" id="GO:0140741">
    <property type="term" value="F:tRNA-uracil-4 sulfurtransferase activity"/>
    <property type="evidence" value="ECO:0007669"/>
    <property type="project" value="UniProtKB-EC"/>
</dbReference>
<feature type="binding site" evidence="8">
    <location>
        <position position="267"/>
    </location>
    <ligand>
        <name>ATP</name>
        <dbReference type="ChEBI" id="CHEBI:30616"/>
    </ligand>
</feature>
<keyword evidence="5 8" id="KW-0067">ATP-binding</keyword>
<evidence type="ECO:0000256" key="5">
    <source>
        <dbReference type="ARBA" id="ARBA00022840"/>
    </source>
</evidence>
<dbReference type="InterPro" id="IPR014729">
    <property type="entry name" value="Rossmann-like_a/b/a_fold"/>
</dbReference>
<dbReference type="Gene3D" id="3.30.2130.30">
    <property type="match status" value="1"/>
</dbReference>
<keyword evidence="1 8" id="KW-0963">Cytoplasm</keyword>
<feature type="binding site" evidence="8">
    <location>
        <begin position="210"/>
        <end position="211"/>
    </location>
    <ligand>
        <name>ATP</name>
        <dbReference type="ChEBI" id="CHEBI:30616"/>
    </ligand>
</feature>
<dbReference type="GO" id="GO:0009228">
    <property type="term" value="P:thiamine biosynthetic process"/>
    <property type="evidence" value="ECO:0007669"/>
    <property type="project" value="UniProtKB-KW"/>
</dbReference>
<dbReference type="HAMAP" id="MF_00021">
    <property type="entry name" value="ThiI"/>
    <property type="match status" value="1"/>
</dbReference>
<dbReference type="PROSITE" id="PS51165">
    <property type="entry name" value="THUMP"/>
    <property type="match status" value="1"/>
</dbReference>
<evidence type="ECO:0000256" key="3">
    <source>
        <dbReference type="ARBA" id="ARBA00022679"/>
    </source>
</evidence>
<dbReference type="InterPro" id="IPR054173">
    <property type="entry name" value="ThiI_fer"/>
</dbReference>
<dbReference type="InterPro" id="IPR004114">
    <property type="entry name" value="THUMP_dom"/>
</dbReference>
<dbReference type="InterPro" id="IPR050102">
    <property type="entry name" value="tRNA_sulfurtransferase_ThiI"/>
</dbReference>
<dbReference type="SUPFAM" id="SSF52402">
    <property type="entry name" value="Adenine nucleotide alpha hydrolases-like"/>
    <property type="match status" value="1"/>
</dbReference>
<evidence type="ECO:0000256" key="8">
    <source>
        <dbReference type="HAMAP-Rule" id="MF_00021"/>
    </source>
</evidence>
<comment type="catalytic activity">
    <reaction evidence="8">
        <text>[ThiS sulfur-carrier protein]-C-terminal Gly-Gly-AMP + S-sulfanyl-L-cysteinyl-[cysteine desulfurase] + AH2 = [ThiS sulfur-carrier protein]-C-terminal-Gly-aminoethanethioate + L-cysteinyl-[cysteine desulfurase] + A + AMP + 2 H(+)</text>
        <dbReference type="Rhea" id="RHEA:43340"/>
        <dbReference type="Rhea" id="RHEA-COMP:12157"/>
        <dbReference type="Rhea" id="RHEA-COMP:12158"/>
        <dbReference type="Rhea" id="RHEA-COMP:12910"/>
        <dbReference type="Rhea" id="RHEA-COMP:19908"/>
        <dbReference type="ChEBI" id="CHEBI:13193"/>
        <dbReference type="ChEBI" id="CHEBI:15378"/>
        <dbReference type="ChEBI" id="CHEBI:17499"/>
        <dbReference type="ChEBI" id="CHEBI:29950"/>
        <dbReference type="ChEBI" id="CHEBI:61963"/>
        <dbReference type="ChEBI" id="CHEBI:90618"/>
        <dbReference type="ChEBI" id="CHEBI:232372"/>
        <dbReference type="ChEBI" id="CHEBI:456215"/>
    </reaction>
</comment>
<accession>A0A832ZSK8</accession>
<dbReference type="PANTHER" id="PTHR43209:SF1">
    <property type="entry name" value="TRNA SULFURTRANSFERASE"/>
    <property type="match status" value="1"/>
</dbReference>
<dbReference type="SUPFAM" id="SSF143437">
    <property type="entry name" value="THUMP domain-like"/>
    <property type="match status" value="1"/>
</dbReference>
<evidence type="ECO:0000256" key="6">
    <source>
        <dbReference type="ARBA" id="ARBA00022884"/>
    </source>
</evidence>
<feature type="domain" description="THUMP" evidence="9">
    <location>
        <begin position="65"/>
        <end position="167"/>
    </location>
</feature>
<keyword evidence="6 8" id="KW-0694">RNA-binding</keyword>
<dbReference type="Pfam" id="PF22025">
    <property type="entry name" value="ThiI_fer"/>
    <property type="match status" value="1"/>
</dbReference>
<evidence type="ECO:0000256" key="7">
    <source>
        <dbReference type="ARBA" id="ARBA00022977"/>
    </source>
</evidence>
<comment type="subcellular location">
    <subcellularLocation>
        <location evidence="8">Cytoplasm</location>
    </subcellularLocation>
</comment>
<evidence type="ECO:0000313" key="10">
    <source>
        <dbReference type="EMBL" id="HIQ23691.1"/>
    </source>
</evidence>
<comment type="caution">
    <text evidence="10">The sequence shown here is derived from an EMBL/GenBank/DDBJ whole genome shotgun (WGS) entry which is preliminary data.</text>
</comment>
<dbReference type="GO" id="GO:0009229">
    <property type="term" value="P:thiamine diphosphate biosynthetic process"/>
    <property type="evidence" value="ECO:0007669"/>
    <property type="project" value="UniProtKB-UniRule"/>
</dbReference>
<comment type="pathway">
    <text evidence="8">Cofactor biosynthesis; thiamine diphosphate biosynthesis.</text>
</comment>
<dbReference type="Pfam" id="PF02926">
    <property type="entry name" value="THUMP"/>
    <property type="match status" value="1"/>
</dbReference>
<dbReference type="Gene3D" id="3.40.50.620">
    <property type="entry name" value="HUPs"/>
    <property type="match status" value="1"/>
</dbReference>
<feature type="binding site" evidence="8">
    <location>
        <position position="298"/>
    </location>
    <ligand>
        <name>ATP</name>
        <dbReference type="ChEBI" id="CHEBI:30616"/>
    </ligand>
</feature>
<dbReference type="UniPathway" id="UPA00060"/>
<dbReference type="Proteomes" id="UP000600071">
    <property type="component" value="Unassembled WGS sequence"/>
</dbReference>
<dbReference type="SMART" id="SM00981">
    <property type="entry name" value="THUMP"/>
    <property type="match status" value="1"/>
</dbReference>
<dbReference type="GO" id="GO:0004810">
    <property type="term" value="F:CCA tRNA nucleotidyltransferase activity"/>
    <property type="evidence" value="ECO:0007669"/>
    <property type="project" value="InterPro"/>
</dbReference>
<organism evidence="10 11">
    <name type="scientific">Pyrodictium delaneyi</name>
    <dbReference type="NCBI Taxonomy" id="1273541"/>
    <lineage>
        <taxon>Archaea</taxon>
        <taxon>Thermoproteota</taxon>
        <taxon>Thermoprotei</taxon>
        <taxon>Desulfurococcales</taxon>
        <taxon>Pyrodictiaceae</taxon>
        <taxon>Pyrodictium</taxon>
    </lineage>
</organism>
<dbReference type="Pfam" id="PF02568">
    <property type="entry name" value="ThiI"/>
    <property type="match status" value="1"/>
</dbReference>
<dbReference type="AlphaFoldDB" id="A0A832ZSK8"/>
<protein>
    <recommendedName>
        <fullName evidence="8">Probable tRNA sulfurtransferase</fullName>
        <ecNumber evidence="8">2.8.1.4</ecNumber>
    </recommendedName>
    <alternativeName>
        <fullName evidence="8">Sulfur carrier protein ThiS sulfurtransferase</fullName>
    </alternativeName>
    <alternativeName>
        <fullName evidence="8">Thiamine biosynthesis protein ThiI</fullName>
    </alternativeName>
    <alternativeName>
        <fullName evidence="8">tRNA 4-thiouridine synthase</fullName>
    </alternativeName>
</protein>
<comment type="catalytic activity">
    <reaction evidence="8">
        <text>[ThiI sulfur-carrier protein]-S-sulfanyl-L-cysteine + a uridine in tRNA + 2 reduced [2Fe-2S]-[ferredoxin] + ATP + H(+) = [ThiI sulfur-carrier protein]-L-cysteine + a 4-thiouridine in tRNA + 2 oxidized [2Fe-2S]-[ferredoxin] + AMP + diphosphate</text>
        <dbReference type="Rhea" id="RHEA:24176"/>
        <dbReference type="Rhea" id="RHEA-COMP:10000"/>
        <dbReference type="Rhea" id="RHEA-COMP:10001"/>
        <dbReference type="Rhea" id="RHEA-COMP:13337"/>
        <dbReference type="Rhea" id="RHEA-COMP:13338"/>
        <dbReference type="Rhea" id="RHEA-COMP:13339"/>
        <dbReference type="Rhea" id="RHEA-COMP:13340"/>
        <dbReference type="ChEBI" id="CHEBI:15378"/>
        <dbReference type="ChEBI" id="CHEBI:29950"/>
        <dbReference type="ChEBI" id="CHEBI:30616"/>
        <dbReference type="ChEBI" id="CHEBI:33019"/>
        <dbReference type="ChEBI" id="CHEBI:33737"/>
        <dbReference type="ChEBI" id="CHEBI:33738"/>
        <dbReference type="ChEBI" id="CHEBI:61963"/>
        <dbReference type="ChEBI" id="CHEBI:65315"/>
        <dbReference type="ChEBI" id="CHEBI:136798"/>
        <dbReference type="ChEBI" id="CHEBI:456215"/>
        <dbReference type="EC" id="2.8.1.4"/>
    </reaction>
</comment>
<dbReference type="EMBL" id="DQVR01000034">
    <property type="protein sequence ID" value="HIQ23691.1"/>
    <property type="molecule type" value="Genomic_DNA"/>
</dbReference>
<dbReference type="GO" id="GO:0000049">
    <property type="term" value="F:tRNA binding"/>
    <property type="evidence" value="ECO:0007669"/>
    <property type="project" value="UniProtKB-UniRule"/>
</dbReference>
<dbReference type="CDD" id="cd11716">
    <property type="entry name" value="THUMP_ThiI"/>
    <property type="match status" value="1"/>
</dbReference>
<dbReference type="PANTHER" id="PTHR43209">
    <property type="entry name" value="TRNA SULFURTRANSFERASE"/>
    <property type="match status" value="1"/>
</dbReference>
<dbReference type="GO" id="GO:0005524">
    <property type="term" value="F:ATP binding"/>
    <property type="evidence" value="ECO:0007669"/>
    <property type="project" value="UniProtKB-UniRule"/>
</dbReference>
<dbReference type="InterPro" id="IPR003720">
    <property type="entry name" value="tRNA_STrfase"/>
</dbReference>
<dbReference type="GO" id="GO:0052837">
    <property type="term" value="P:thiazole biosynthetic process"/>
    <property type="evidence" value="ECO:0007669"/>
    <property type="project" value="TreeGrafter"/>
</dbReference>
<keyword evidence="2 8" id="KW-0820">tRNA-binding</keyword>
<comment type="function">
    <text evidence="8">Catalyzes the ATP-dependent transfer of a sulfur to tRNA to produce 4-thiouridine in position 8 of tRNAs, which functions as a near-UV photosensor. Also catalyzes the transfer of sulfur to the sulfur carrier protein ThiS, forming ThiS-thiocarboxylate. This is a step in the synthesis of thiazole, in the thiamine biosynthesis pathway. The sulfur is donated as persulfide by IscS.</text>
</comment>
<feature type="binding site" evidence="8">
    <location>
        <position position="289"/>
    </location>
    <ligand>
        <name>ATP</name>
        <dbReference type="ChEBI" id="CHEBI:30616"/>
    </ligand>
</feature>
<feature type="binding site" evidence="8">
    <location>
        <begin position="185"/>
        <end position="186"/>
    </location>
    <ligand>
        <name>ATP</name>
        <dbReference type="ChEBI" id="CHEBI:30616"/>
    </ligand>
</feature>
<evidence type="ECO:0000256" key="1">
    <source>
        <dbReference type="ARBA" id="ARBA00022490"/>
    </source>
</evidence>
<dbReference type="EC" id="2.8.1.4" evidence="8"/>
<evidence type="ECO:0000313" key="11">
    <source>
        <dbReference type="Proteomes" id="UP000600071"/>
    </source>
</evidence>
<comment type="similarity">
    <text evidence="8">Belongs to the ThiI family.</text>
</comment>
<reference evidence="10" key="1">
    <citation type="journal article" date="2020" name="ISME J.">
        <title>Gammaproteobacteria mediating utilization of methyl-, sulfur- and petroleum organic compounds in deep ocean hydrothermal plumes.</title>
        <authorList>
            <person name="Zhou Z."/>
            <person name="Liu Y."/>
            <person name="Pan J."/>
            <person name="Cron B.R."/>
            <person name="Toner B.M."/>
            <person name="Anantharaman K."/>
            <person name="Breier J.A."/>
            <person name="Dick G.J."/>
            <person name="Li M."/>
        </authorList>
    </citation>
    <scope>NUCLEOTIDE SEQUENCE</scope>
    <source>
        <strain evidence="10">SZUA-1523</strain>
    </source>
</reference>